<dbReference type="InterPro" id="IPR022083">
    <property type="entry name" value="KBP"/>
</dbReference>
<evidence type="ECO:0000313" key="7">
    <source>
        <dbReference type="Proteomes" id="UP000228934"/>
    </source>
</evidence>
<protein>
    <recommendedName>
        <fullName evidence="3">KIF-binding protein</fullName>
    </recommendedName>
</protein>
<dbReference type="Proteomes" id="UP000228934">
    <property type="component" value="Unassembled WGS sequence"/>
</dbReference>
<proteinExistence type="inferred from homology"/>
<dbReference type="OrthoDB" id="409897at2759"/>
<dbReference type="AlphaFoldDB" id="A0A2G9RTP5"/>
<comment type="subcellular location">
    <subcellularLocation>
        <location evidence="1">Cytoplasm</location>
        <location evidence="1">Cytoskeleton</location>
    </subcellularLocation>
</comment>
<reference evidence="7" key="1">
    <citation type="journal article" date="2017" name="Nat. Commun.">
        <title>The North American bullfrog draft genome provides insight into hormonal regulation of long noncoding RNA.</title>
        <authorList>
            <person name="Hammond S.A."/>
            <person name="Warren R.L."/>
            <person name="Vandervalk B.P."/>
            <person name="Kucuk E."/>
            <person name="Khan H."/>
            <person name="Gibb E.A."/>
            <person name="Pandoh P."/>
            <person name="Kirk H."/>
            <person name="Zhao Y."/>
            <person name="Jones M."/>
            <person name="Mungall A.J."/>
            <person name="Coope R."/>
            <person name="Pleasance S."/>
            <person name="Moore R.A."/>
            <person name="Holt R.A."/>
            <person name="Round J.M."/>
            <person name="Ohora S."/>
            <person name="Walle B.V."/>
            <person name="Veldhoen N."/>
            <person name="Helbing C.C."/>
            <person name="Birol I."/>
        </authorList>
    </citation>
    <scope>NUCLEOTIDE SEQUENCE [LARGE SCALE GENOMIC DNA]</scope>
</reference>
<sequence>EAEQERLDQLRQKRAQIARCWVKYCINLLQDARKKLEDNIGELDVELQGELKAKRRKEEDENEKGRKKAVLFGSSDIYDSILAVEEKVVCSLPLDFKEAREVFLVGQNYINEAKEYFQLDGHVTDHIEVIQDHSVLFKVLAFFEEDYERRCKMHKRRIDMLEPLCMELNPQYYLLICRQLQFELADTYYEMMDLKVAIGNKLDEMDSHTIKKINSLSQSAIKFYEMFLDSLRNPSDKKFPEKLQEDVLRPALVAKFHIARLYGKLISSDLKKQLENMQTSLNYYTFLVEYCANDEEAVKSVETELELTRAMVALLPARMETLRAQLT</sequence>
<dbReference type="GO" id="GO:0021952">
    <property type="term" value="P:central nervous system projection neuron axonogenesis"/>
    <property type="evidence" value="ECO:0007669"/>
    <property type="project" value="TreeGrafter"/>
</dbReference>
<comment type="similarity">
    <text evidence="2">Belongs to the KIF-binding protein family.</text>
</comment>
<keyword evidence="4" id="KW-0963">Cytoplasm</keyword>
<dbReference type="Pfam" id="PF12309">
    <property type="entry name" value="KBP_C"/>
    <property type="match status" value="1"/>
</dbReference>
<dbReference type="EMBL" id="KV932286">
    <property type="protein sequence ID" value="PIO31269.1"/>
    <property type="molecule type" value="Genomic_DNA"/>
</dbReference>
<keyword evidence="7" id="KW-1185">Reference proteome</keyword>
<evidence type="ECO:0000256" key="3">
    <source>
        <dbReference type="ARBA" id="ARBA00016840"/>
    </source>
</evidence>
<name>A0A2G9RTP5_AQUCT</name>
<feature type="non-terminal residue" evidence="6">
    <location>
        <position position="327"/>
    </location>
</feature>
<feature type="non-terminal residue" evidence="6">
    <location>
        <position position="1"/>
    </location>
</feature>
<dbReference type="GO" id="GO:0000226">
    <property type="term" value="P:microtubule cytoskeleton organization"/>
    <property type="evidence" value="ECO:0007669"/>
    <property type="project" value="TreeGrafter"/>
</dbReference>
<dbReference type="GO" id="GO:1990535">
    <property type="term" value="P:neuron projection maintenance"/>
    <property type="evidence" value="ECO:0007669"/>
    <property type="project" value="TreeGrafter"/>
</dbReference>
<evidence type="ECO:0000256" key="5">
    <source>
        <dbReference type="ARBA" id="ARBA00023212"/>
    </source>
</evidence>
<evidence type="ECO:0000256" key="1">
    <source>
        <dbReference type="ARBA" id="ARBA00004245"/>
    </source>
</evidence>
<keyword evidence="5" id="KW-0206">Cytoskeleton</keyword>
<evidence type="ECO:0000256" key="4">
    <source>
        <dbReference type="ARBA" id="ARBA00022490"/>
    </source>
</evidence>
<dbReference type="PANTHER" id="PTHR46321">
    <property type="entry name" value="KIF1-BINDING PROTEIN"/>
    <property type="match status" value="1"/>
</dbReference>
<gene>
    <name evidence="6" type="ORF">AB205_0217590</name>
</gene>
<evidence type="ECO:0000256" key="2">
    <source>
        <dbReference type="ARBA" id="ARBA00010305"/>
    </source>
</evidence>
<dbReference type="PANTHER" id="PTHR46321:SF1">
    <property type="entry name" value="KIF-BINDING PROTEIN"/>
    <property type="match status" value="1"/>
</dbReference>
<dbReference type="GO" id="GO:0005856">
    <property type="term" value="C:cytoskeleton"/>
    <property type="evidence" value="ECO:0007669"/>
    <property type="project" value="UniProtKB-SubCell"/>
</dbReference>
<accession>A0A2G9RTP5</accession>
<evidence type="ECO:0000313" key="6">
    <source>
        <dbReference type="EMBL" id="PIO31269.1"/>
    </source>
</evidence>
<organism evidence="6 7">
    <name type="scientific">Aquarana catesbeiana</name>
    <name type="common">American bullfrog</name>
    <name type="synonym">Rana catesbeiana</name>
    <dbReference type="NCBI Taxonomy" id="8400"/>
    <lineage>
        <taxon>Eukaryota</taxon>
        <taxon>Metazoa</taxon>
        <taxon>Chordata</taxon>
        <taxon>Craniata</taxon>
        <taxon>Vertebrata</taxon>
        <taxon>Euteleostomi</taxon>
        <taxon>Amphibia</taxon>
        <taxon>Batrachia</taxon>
        <taxon>Anura</taxon>
        <taxon>Neobatrachia</taxon>
        <taxon>Ranoidea</taxon>
        <taxon>Ranidae</taxon>
        <taxon>Aquarana</taxon>
    </lineage>
</organism>